<reference evidence="1" key="1">
    <citation type="submission" date="2018-06" db="EMBL/GenBank/DDBJ databases">
        <authorList>
            <person name="Zhirakovskaya E."/>
        </authorList>
    </citation>
    <scope>NUCLEOTIDE SEQUENCE</scope>
</reference>
<accession>A0A3B0UWI9</accession>
<dbReference type="Gene3D" id="2.60.120.200">
    <property type="match status" value="1"/>
</dbReference>
<organism evidence="1">
    <name type="scientific">hydrothermal vent metagenome</name>
    <dbReference type="NCBI Taxonomy" id="652676"/>
    <lineage>
        <taxon>unclassified sequences</taxon>
        <taxon>metagenomes</taxon>
        <taxon>ecological metagenomes</taxon>
    </lineage>
</organism>
<dbReference type="EMBL" id="UOEW01000102">
    <property type="protein sequence ID" value="VAW35468.1"/>
    <property type="molecule type" value="Genomic_DNA"/>
</dbReference>
<evidence type="ECO:0000313" key="1">
    <source>
        <dbReference type="EMBL" id="VAW35468.1"/>
    </source>
</evidence>
<dbReference type="AlphaFoldDB" id="A0A3B0UWI9"/>
<feature type="non-terminal residue" evidence="1">
    <location>
        <position position="1"/>
    </location>
</feature>
<gene>
    <name evidence="1" type="ORF">MNBD_GAMMA01-558</name>
</gene>
<proteinExistence type="predicted"/>
<name>A0A3B0UWI9_9ZZZZ</name>
<sequence>FSDDRAFSGTQSAQININQGTTAFGYWGGIKSFPEELGEGDEIWVRLRTFFPSGFDFNTNISVLKFLRFRVKEDDGTHLGYHDLMIWNDGSYYKASELRAVLRVAVFPTGNEYEYAQNYIIGETVVGETSGAIATVTAPHPRGFHFEYNAGSPLFVQFETITGQTSGENRTRVRYIRTSNNTRFGSDYPIKTNVWETIVVRYRFSTTNPLLQFYKNVGETGFDSDGKPIGGSIQLIYEDSIDKTLKSPTDKVGAFFMFTYWNGGAPQTQNMYIDDLWISTSPPPELPLDLVFSDGFDL</sequence>
<protein>
    <submittedName>
        <fullName evidence="1">Uncharacterized protein</fullName>
    </submittedName>
</protein>